<name>A0AAW1G0M8_ZOAVI</name>
<feature type="domain" description="DUF5641" evidence="1">
    <location>
        <begin position="81"/>
        <end position="146"/>
    </location>
</feature>
<dbReference type="Proteomes" id="UP001488805">
    <property type="component" value="Unassembled WGS sequence"/>
</dbReference>
<protein>
    <recommendedName>
        <fullName evidence="1">DUF5641 domain-containing protein</fullName>
    </recommendedName>
</protein>
<organism evidence="2 3">
    <name type="scientific">Zoarces viviparus</name>
    <name type="common">Viviparous eelpout</name>
    <name type="synonym">Blennius viviparus</name>
    <dbReference type="NCBI Taxonomy" id="48416"/>
    <lineage>
        <taxon>Eukaryota</taxon>
        <taxon>Metazoa</taxon>
        <taxon>Chordata</taxon>
        <taxon>Craniata</taxon>
        <taxon>Vertebrata</taxon>
        <taxon>Euteleostomi</taxon>
        <taxon>Actinopterygii</taxon>
        <taxon>Neopterygii</taxon>
        <taxon>Teleostei</taxon>
        <taxon>Neoteleostei</taxon>
        <taxon>Acanthomorphata</taxon>
        <taxon>Eupercaria</taxon>
        <taxon>Perciformes</taxon>
        <taxon>Cottioidei</taxon>
        <taxon>Zoarcales</taxon>
        <taxon>Zoarcidae</taxon>
        <taxon>Zoarcinae</taxon>
        <taxon>Zoarces</taxon>
    </lineage>
</organism>
<accession>A0AAW1G0M8</accession>
<dbReference type="Pfam" id="PF18701">
    <property type="entry name" value="DUF5641"/>
    <property type="match status" value="1"/>
</dbReference>
<dbReference type="AlphaFoldDB" id="A0AAW1G0M8"/>
<keyword evidence="3" id="KW-1185">Reference proteome</keyword>
<evidence type="ECO:0000313" key="3">
    <source>
        <dbReference type="Proteomes" id="UP001488805"/>
    </source>
</evidence>
<dbReference type="InterPro" id="IPR040676">
    <property type="entry name" value="DUF5641"/>
</dbReference>
<gene>
    <name evidence="2" type="ORF">VZT92_004673</name>
</gene>
<dbReference type="PANTHER" id="PTHR47331">
    <property type="entry name" value="PHD-TYPE DOMAIN-CONTAINING PROTEIN"/>
    <property type="match status" value="1"/>
</dbReference>
<dbReference type="EMBL" id="JBCEZU010000023">
    <property type="protein sequence ID" value="KAK9539574.1"/>
    <property type="molecule type" value="Genomic_DNA"/>
</dbReference>
<evidence type="ECO:0000313" key="2">
    <source>
        <dbReference type="EMBL" id="KAK9539574.1"/>
    </source>
</evidence>
<sequence>MGERGSFHKGRPSSCSWEPVSEDVLYTTLVEVEGILNSKLLGYVSADVADPDPITPNILLMGRWDASLPQVVYAPTGMGRRRWRHCQMLVDQFWIQFTRNYLPTLQTRQKWQKAADNIAVDSVVLILDPLLPRAQWPIGKLPELRDDANDA</sequence>
<proteinExistence type="predicted"/>
<reference evidence="2 3" key="1">
    <citation type="journal article" date="2024" name="Genome Biol. Evol.">
        <title>Chromosome-level genome assembly of the viviparous eelpout Zoarces viviparus.</title>
        <authorList>
            <person name="Fuhrmann N."/>
            <person name="Brasseur M.V."/>
            <person name="Bakowski C.E."/>
            <person name="Podsiadlowski L."/>
            <person name="Prost S."/>
            <person name="Krehenwinkel H."/>
            <person name="Mayer C."/>
        </authorList>
    </citation>
    <scope>NUCLEOTIDE SEQUENCE [LARGE SCALE GENOMIC DNA]</scope>
    <source>
        <strain evidence="2">NO-MEL_2022_Ind0_liver</strain>
    </source>
</reference>
<comment type="caution">
    <text evidence="2">The sequence shown here is derived from an EMBL/GenBank/DDBJ whole genome shotgun (WGS) entry which is preliminary data.</text>
</comment>
<evidence type="ECO:0000259" key="1">
    <source>
        <dbReference type="Pfam" id="PF18701"/>
    </source>
</evidence>